<keyword evidence="1" id="KW-0732">Signal</keyword>
<dbReference type="InterPro" id="IPR058979">
    <property type="entry name" value="LysC-like"/>
</dbReference>
<dbReference type="Proteomes" id="UP000247584">
    <property type="component" value="Unassembled WGS sequence"/>
</dbReference>
<proteinExistence type="predicted"/>
<reference evidence="2 3" key="1">
    <citation type="submission" date="2018-06" db="EMBL/GenBank/DDBJ databases">
        <title>Genomic Encyclopedia of Type Strains, Phase III (KMG-III): the genomes of soil and plant-associated and newly described type strains.</title>
        <authorList>
            <person name="Whitman W."/>
        </authorList>
    </citation>
    <scope>NUCLEOTIDE SEQUENCE [LARGE SCALE GENOMIC DNA]</scope>
    <source>
        <strain evidence="2 3">JC5</strain>
    </source>
</reference>
<evidence type="ECO:0008006" key="4">
    <source>
        <dbReference type="Google" id="ProtNLM"/>
    </source>
</evidence>
<sequence>MKKRFLGLSLLFLLSLTGCSGTPPIVRTVTVTETVYVLPPESLMSSCEIPVYQGRINPDLYNYSNKLIASLIRCNVDWQALHNWRQEKANESDKQ</sequence>
<evidence type="ECO:0000313" key="3">
    <source>
        <dbReference type="Proteomes" id="UP000247584"/>
    </source>
</evidence>
<gene>
    <name evidence="2" type="ORF">C8J23_101173</name>
</gene>
<accession>A0ABX5PTA6</accession>
<feature type="chain" id="PRO_5045776300" description="O-spanin" evidence="1">
    <location>
        <begin position="21"/>
        <end position="95"/>
    </location>
</feature>
<dbReference type="EMBL" id="QJSY01000001">
    <property type="protein sequence ID" value="PYE61131.1"/>
    <property type="molecule type" value="Genomic_DNA"/>
</dbReference>
<organism evidence="2 3">
    <name type="scientific">Shewanella chilikensis</name>
    <dbReference type="NCBI Taxonomy" id="558541"/>
    <lineage>
        <taxon>Bacteria</taxon>
        <taxon>Pseudomonadati</taxon>
        <taxon>Pseudomonadota</taxon>
        <taxon>Gammaproteobacteria</taxon>
        <taxon>Alteromonadales</taxon>
        <taxon>Shewanellaceae</taxon>
        <taxon>Shewanella</taxon>
    </lineage>
</organism>
<comment type="caution">
    <text evidence="2">The sequence shown here is derived from an EMBL/GenBank/DDBJ whole genome shotgun (WGS) entry which is preliminary data.</text>
</comment>
<keyword evidence="3" id="KW-1185">Reference proteome</keyword>
<evidence type="ECO:0000256" key="1">
    <source>
        <dbReference type="SAM" id="SignalP"/>
    </source>
</evidence>
<dbReference type="Pfam" id="PF23793">
    <property type="entry name" value="LysC"/>
    <property type="match status" value="1"/>
</dbReference>
<dbReference type="PROSITE" id="PS51257">
    <property type="entry name" value="PROKAR_LIPOPROTEIN"/>
    <property type="match status" value="1"/>
</dbReference>
<dbReference type="RefSeq" id="WP_101054418.1">
    <property type="nucleotide sequence ID" value="NZ_JAKILV010000018.1"/>
</dbReference>
<evidence type="ECO:0000313" key="2">
    <source>
        <dbReference type="EMBL" id="PYE61131.1"/>
    </source>
</evidence>
<protein>
    <recommendedName>
        <fullName evidence="4">O-spanin</fullName>
    </recommendedName>
</protein>
<feature type="signal peptide" evidence="1">
    <location>
        <begin position="1"/>
        <end position="20"/>
    </location>
</feature>
<name>A0ABX5PTA6_9GAMM</name>